<dbReference type="AlphaFoldDB" id="A0A371GW91"/>
<evidence type="ECO:0000313" key="2">
    <source>
        <dbReference type="EMBL" id="RDX94808.1"/>
    </source>
</evidence>
<dbReference type="Proteomes" id="UP000257109">
    <property type="component" value="Unassembled WGS sequence"/>
</dbReference>
<organism evidence="2 3">
    <name type="scientific">Mucuna pruriens</name>
    <name type="common">Velvet bean</name>
    <name type="synonym">Dolichos pruriens</name>
    <dbReference type="NCBI Taxonomy" id="157652"/>
    <lineage>
        <taxon>Eukaryota</taxon>
        <taxon>Viridiplantae</taxon>
        <taxon>Streptophyta</taxon>
        <taxon>Embryophyta</taxon>
        <taxon>Tracheophyta</taxon>
        <taxon>Spermatophyta</taxon>
        <taxon>Magnoliopsida</taxon>
        <taxon>eudicotyledons</taxon>
        <taxon>Gunneridae</taxon>
        <taxon>Pentapetalae</taxon>
        <taxon>rosids</taxon>
        <taxon>fabids</taxon>
        <taxon>Fabales</taxon>
        <taxon>Fabaceae</taxon>
        <taxon>Papilionoideae</taxon>
        <taxon>50 kb inversion clade</taxon>
        <taxon>NPAAA clade</taxon>
        <taxon>indigoferoid/millettioid clade</taxon>
        <taxon>Phaseoleae</taxon>
        <taxon>Mucuna</taxon>
    </lineage>
</organism>
<protein>
    <recommendedName>
        <fullName evidence="1">Integrase zinc-binding domain-containing protein</fullName>
    </recommendedName>
</protein>
<accession>A0A371GW91</accession>
<proteinExistence type="predicted"/>
<dbReference type="EMBL" id="QJKJ01004278">
    <property type="protein sequence ID" value="RDX94808.1"/>
    <property type="molecule type" value="Genomic_DNA"/>
</dbReference>
<reference evidence="2" key="1">
    <citation type="submission" date="2018-05" db="EMBL/GenBank/DDBJ databases">
        <title>Draft genome of Mucuna pruriens seed.</title>
        <authorList>
            <person name="Nnadi N.E."/>
            <person name="Vos R."/>
            <person name="Hasami M.H."/>
            <person name="Devisetty U.K."/>
            <person name="Aguiy J.C."/>
        </authorList>
    </citation>
    <scope>NUCLEOTIDE SEQUENCE [LARGE SCALE GENOMIC DNA]</scope>
    <source>
        <strain evidence="2">JCA_2017</strain>
    </source>
</reference>
<evidence type="ECO:0000259" key="1">
    <source>
        <dbReference type="Pfam" id="PF17921"/>
    </source>
</evidence>
<gene>
    <name evidence="2" type="ORF">CR513_22770</name>
</gene>
<name>A0A371GW91_MUCPR</name>
<dbReference type="Gene3D" id="1.10.340.70">
    <property type="match status" value="1"/>
</dbReference>
<sequence length="90" mass="10393">MPNTTFGMILTYGDFAVIKCIPEAEINSVLQLYHATPRGRHYGSTRTARKMLDYGLCWPTIFRVAYQFVSTYNKCQKAGMVITRRHEMPQ</sequence>
<dbReference type="Pfam" id="PF17921">
    <property type="entry name" value="Integrase_H2C2"/>
    <property type="match status" value="1"/>
</dbReference>
<feature type="non-terminal residue" evidence="2">
    <location>
        <position position="1"/>
    </location>
</feature>
<feature type="domain" description="Integrase zinc-binding" evidence="1">
    <location>
        <begin position="21"/>
        <end position="78"/>
    </location>
</feature>
<evidence type="ECO:0000313" key="3">
    <source>
        <dbReference type="Proteomes" id="UP000257109"/>
    </source>
</evidence>
<dbReference type="InterPro" id="IPR041588">
    <property type="entry name" value="Integrase_H2C2"/>
</dbReference>
<keyword evidence="3" id="KW-1185">Reference proteome</keyword>
<comment type="caution">
    <text evidence="2">The sequence shown here is derived from an EMBL/GenBank/DDBJ whole genome shotgun (WGS) entry which is preliminary data.</text>
</comment>